<accession>A0A6I8UZI5</accession>
<evidence type="ECO:0000313" key="3">
    <source>
        <dbReference type="RefSeq" id="XP_002134124.2"/>
    </source>
</evidence>
<dbReference type="AlphaFoldDB" id="A0A6I8UZI5"/>
<evidence type="ECO:0000313" key="2">
    <source>
        <dbReference type="Proteomes" id="UP000001819"/>
    </source>
</evidence>
<gene>
    <name evidence="3" type="primary">LOC6901438</name>
</gene>
<feature type="compositionally biased region" description="Basic and acidic residues" evidence="1">
    <location>
        <begin position="1"/>
        <end position="11"/>
    </location>
</feature>
<reference evidence="3" key="1">
    <citation type="submission" date="2025-08" db="UniProtKB">
        <authorList>
            <consortium name="RefSeq"/>
        </authorList>
    </citation>
    <scope>IDENTIFICATION</scope>
    <source>
        <strain evidence="3">MV-25-SWS-2005</strain>
        <tissue evidence="3">Whole body</tissue>
    </source>
</reference>
<sequence>MEHKSPPKDKNPAPIFAAQNEGQNHRAAPVAAPSSIEGIQIVYPEPIDTGYEADSDTDGSSDDKDDDDDGEEEQDEEV</sequence>
<dbReference type="KEGG" id="dpo:6901438"/>
<dbReference type="RefSeq" id="XP_002134124.2">
    <property type="nucleotide sequence ID" value="XM_002134088.3"/>
</dbReference>
<dbReference type="Proteomes" id="UP000001819">
    <property type="component" value="Chromosome X"/>
</dbReference>
<dbReference type="InParanoid" id="A0A6I8UZI5"/>
<evidence type="ECO:0000256" key="1">
    <source>
        <dbReference type="SAM" id="MobiDB-lite"/>
    </source>
</evidence>
<organism evidence="2 3">
    <name type="scientific">Drosophila pseudoobscura pseudoobscura</name>
    <name type="common">Fruit fly</name>
    <dbReference type="NCBI Taxonomy" id="46245"/>
    <lineage>
        <taxon>Eukaryota</taxon>
        <taxon>Metazoa</taxon>
        <taxon>Ecdysozoa</taxon>
        <taxon>Arthropoda</taxon>
        <taxon>Hexapoda</taxon>
        <taxon>Insecta</taxon>
        <taxon>Pterygota</taxon>
        <taxon>Neoptera</taxon>
        <taxon>Endopterygota</taxon>
        <taxon>Diptera</taxon>
        <taxon>Brachycera</taxon>
        <taxon>Muscomorpha</taxon>
        <taxon>Ephydroidea</taxon>
        <taxon>Drosophilidae</taxon>
        <taxon>Drosophila</taxon>
        <taxon>Sophophora</taxon>
    </lineage>
</organism>
<feature type="compositionally biased region" description="Acidic residues" evidence="1">
    <location>
        <begin position="51"/>
        <end position="78"/>
    </location>
</feature>
<keyword evidence="2" id="KW-1185">Reference proteome</keyword>
<protein>
    <submittedName>
        <fullName evidence="3">Histone deacetylase HDT3-like</fullName>
    </submittedName>
</protein>
<name>A0A6I8UZI5_DROPS</name>
<feature type="region of interest" description="Disordered" evidence="1">
    <location>
        <begin position="1"/>
        <end position="78"/>
    </location>
</feature>
<proteinExistence type="predicted"/>